<comment type="subcellular location">
    <subcellularLocation>
        <location evidence="1">Membrane</location>
        <topology evidence="1">Single-pass membrane protein</topology>
    </subcellularLocation>
</comment>
<dbReference type="EMBL" id="CADCTU010000197">
    <property type="protein sequence ID" value="CAA9301995.1"/>
    <property type="molecule type" value="Genomic_DNA"/>
</dbReference>
<dbReference type="InterPro" id="IPR037682">
    <property type="entry name" value="TonB_C"/>
</dbReference>
<dbReference type="InterPro" id="IPR006260">
    <property type="entry name" value="TonB/TolA_C"/>
</dbReference>
<dbReference type="NCBIfam" id="TIGR01352">
    <property type="entry name" value="tonB_Cterm"/>
    <property type="match status" value="1"/>
</dbReference>
<dbReference type="SUPFAM" id="SSF74653">
    <property type="entry name" value="TolA/TonB C-terminal domain"/>
    <property type="match status" value="1"/>
</dbReference>
<dbReference type="GO" id="GO:0055085">
    <property type="term" value="P:transmembrane transport"/>
    <property type="evidence" value="ECO:0007669"/>
    <property type="project" value="InterPro"/>
</dbReference>
<evidence type="ECO:0000313" key="7">
    <source>
        <dbReference type="EMBL" id="CAA9301995.1"/>
    </source>
</evidence>
<name>A0A6J4KCM6_9BACT</name>
<dbReference type="Pfam" id="PF03544">
    <property type="entry name" value="TonB_C"/>
    <property type="match status" value="1"/>
</dbReference>
<evidence type="ECO:0000256" key="3">
    <source>
        <dbReference type="ARBA" id="ARBA00022989"/>
    </source>
</evidence>
<gene>
    <name evidence="7" type="ORF">AVDCRST_MAG11-901</name>
</gene>
<reference evidence="7" key="1">
    <citation type="submission" date="2020-02" db="EMBL/GenBank/DDBJ databases">
        <authorList>
            <person name="Meier V. D."/>
        </authorList>
    </citation>
    <scope>NUCLEOTIDE SEQUENCE</scope>
    <source>
        <strain evidence="7">AVDCRST_MAG11</strain>
    </source>
</reference>
<feature type="region of interest" description="Disordered" evidence="5">
    <location>
        <begin position="97"/>
        <end position="120"/>
    </location>
</feature>
<evidence type="ECO:0000256" key="5">
    <source>
        <dbReference type="SAM" id="MobiDB-lite"/>
    </source>
</evidence>
<dbReference type="AlphaFoldDB" id="A0A6J4KCM6"/>
<protein>
    <recommendedName>
        <fullName evidence="6">TonB C-terminal domain-containing protein</fullName>
    </recommendedName>
</protein>
<dbReference type="GO" id="GO:0016020">
    <property type="term" value="C:membrane"/>
    <property type="evidence" value="ECO:0007669"/>
    <property type="project" value="UniProtKB-SubCell"/>
</dbReference>
<feature type="domain" description="TonB C-terminal" evidence="6">
    <location>
        <begin position="153"/>
        <end position="231"/>
    </location>
</feature>
<dbReference type="Gene3D" id="3.30.1150.10">
    <property type="match status" value="1"/>
</dbReference>
<keyword evidence="2" id="KW-0812">Transmembrane</keyword>
<organism evidence="7">
    <name type="scientific">uncultured Gemmatimonadaceae bacterium</name>
    <dbReference type="NCBI Taxonomy" id="246130"/>
    <lineage>
        <taxon>Bacteria</taxon>
        <taxon>Pseudomonadati</taxon>
        <taxon>Gemmatimonadota</taxon>
        <taxon>Gemmatimonadia</taxon>
        <taxon>Gemmatimonadales</taxon>
        <taxon>Gemmatimonadaceae</taxon>
        <taxon>environmental samples</taxon>
    </lineage>
</organism>
<evidence type="ECO:0000256" key="1">
    <source>
        <dbReference type="ARBA" id="ARBA00004167"/>
    </source>
</evidence>
<evidence type="ECO:0000256" key="2">
    <source>
        <dbReference type="ARBA" id="ARBA00022692"/>
    </source>
</evidence>
<evidence type="ECO:0000259" key="6">
    <source>
        <dbReference type="Pfam" id="PF03544"/>
    </source>
</evidence>
<feature type="region of interest" description="Disordered" evidence="5">
    <location>
        <begin position="237"/>
        <end position="267"/>
    </location>
</feature>
<evidence type="ECO:0000256" key="4">
    <source>
        <dbReference type="ARBA" id="ARBA00023136"/>
    </source>
</evidence>
<accession>A0A6J4KCM6</accession>
<keyword evidence="4" id="KW-0472">Membrane</keyword>
<keyword evidence="3" id="KW-1133">Transmembrane helix</keyword>
<proteinExistence type="predicted"/>
<sequence length="267" mass="27343">MFDRLIESGGARPHPSLSALCFSVVANAMFAYGAATATRAPDAAAPDPDAGATREAVYLIPPPPQRVPFEEVGVQWAGGDGPGALSAPLDAASQLAVETGGDDGRGRGRRGGRRKTPGETADSIRLAGELAGGTVYVAAELDKPVAFDPTSAAPAYPPDLQQAGIEGSATMRFVVDTIGTADSTTVEVLAMTHPGFAAAVREALPRMRFRPAELGELRVRQLVEQQFKFKLAMPPVAGDSADAAAPPPGEAAGTDTAAAASTPAARR</sequence>